<feature type="region of interest" description="Disordered" evidence="1">
    <location>
        <begin position="278"/>
        <end position="326"/>
    </location>
</feature>
<dbReference type="RefSeq" id="WP_377252697.1">
    <property type="nucleotide sequence ID" value="NZ_JBHLUH010000039.1"/>
</dbReference>
<accession>A0ABV6M5G2</accession>
<name>A0ABV6M5G2_9ACTN</name>
<feature type="transmembrane region" description="Helical" evidence="2">
    <location>
        <begin position="95"/>
        <end position="120"/>
    </location>
</feature>
<gene>
    <name evidence="3" type="ORF">ACFFIA_18660</name>
</gene>
<feature type="compositionally biased region" description="Low complexity" evidence="1">
    <location>
        <begin position="278"/>
        <end position="289"/>
    </location>
</feature>
<keyword evidence="2" id="KW-0472">Membrane</keyword>
<feature type="transmembrane region" description="Helical" evidence="2">
    <location>
        <begin position="209"/>
        <end position="230"/>
    </location>
</feature>
<dbReference type="EMBL" id="JBHLUH010000039">
    <property type="protein sequence ID" value="MFC0529683.1"/>
    <property type="molecule type" value="Genomic_DNA"/>
</dbReference>
<keyword evidence="2" id="KW-0812">Transmembrane</keyword>
<evidence type="ECO:0000313" key="3">
    <source>
        <dbReference type="EMBL" id="MFC0529683.1"/>
    </source>
</evidence>
<proteinExistence type="predicted"/>
<evidence type="ECO:0000256" key="2">
    <source>
        <dbReference type="SAM" id="Phobius"/>
    </source>
</evidence>
<feature type="transmembrane region" description="Helical" evidence="2">
    <location>
        <begin position="70"/>
        <end position="89"/>
    </location>
</feature>
<comment type="caution">
    <text evidence="3">The sequence shown here is derived from an EMBL/GenBank/DDBJ whole genome shotgun (WGS) entry which is preliminary data.</text>
</comment>
<reference evidence="3 4" key="1">
    <citation type="submission" date="2024-09" db="EMBL/GenBank/DDBJ databases">
        <authorList>
            <person name="Sun Q."/>
            <person name="Mori K."/>
        </authorList>
    </citation>
    <scope>NUCLEOTIDE SEQUENCE [LARGE SCALE GENOMIC DNA]</scope>
    <source>
        <strain evidence="3 4">TBRC 3947</strain>
    </source>
</reference>
<keyword evidence="2" id="KW-1133">Transmembrane helix</keyword>
<feature type="transmembrane region" description="Helical" evidence="2">
    <location>
        <begin position="36"/>
        <end position="58"/>
    </location>
</feature>
<evidence type="ECO:0000313" key="4">
    <source>
        <dbReference type="Proteomes" id="UP001589867"/>
    </source>
</evidence>
<dbReference type="Proteomes" id="UP001589867">
    <property type="component" value="Unassembled WGS sequence"/>
</dbReference>
<sequence>MRSLPLTASIALVFVPLAFSEELMEPFFYLARHEWLVPASVLLPVDAGLLLAAFVLAWFGHGRGGRFRPIWFAAGALAHLGVDVVNAAVPPSVGAAFALAVPYAATLAVIGAAMVGAHWLPPRLPRVKDSGAFRYILPLVAGTLFAYLGEALYWYSLGAEPTTGARVINDEYFAQMSAVIPLLLIAIGFEARQFQRYRHHPAGRSTALVIIVLLCVTEILVLTVLTPGGSVEEPVASYRPAGGLPAWLEYPAFLLSLEAMCMGLALVAWALIPTADPASASHSPPDADSGQAADQPRAATPVEADERPRATDPPVPGMLPTETSSKGYPLATSAVLVSAGWAAAAAAVWWQRRSSRRGPRATR</sequence>
<organism evidence="3 4">
    <name type="scientific">Phytohabitans kaempferiae</name>
    <dbReference type="NCBI Taxonomy" id="1620943"/>
    <lineage>
        <taxon>Bacteria</taxon>
        <taxon>Bacillati</taxon>
        <taxon>Actinomycetota</taxon>
        <taxon>Actinomycetes</taxon>
        <taxon>Micromonosporales</taxon>
        <taxon>Micromonosporaceae</taxon>
    </lineage>
</organism>
<evidence type="ECO:0000256" key="1">
    <source>
        <dbReference type="SAM" id="MobiDB-lite"/>
    </source>
</evidence>
<feature type="transmembrane region" description="Helical" evidence="2">
    <location>
        <begin position="328"/>
        <end position="350"/>
    </location>
</feature>
<feature type="transmembrane region" description="Helical" evidence="2">
    <location>
        <begin position="172"/>
        <end position="189"/>
    </location>
</feature>
<protein>
    <submittedName>
        <fullName evidence="3">Uncharacterized protein</fullName>
    </submittedName>
</protein>
<keyword evidence="4" id="KW-1185">Reference proteome</keyword>
<feature type="transmembrane region" description="Helical" evidence="2">
    <location>
        <begin position="132"/>
        <end position="152"/>
    </location>
</feature>